<reference evidence="5" key="1">
    <citation type="submission" date="2016-06" db="UniProtKB">
        <authorList>
            <consortium name="WormBaseParasite"/>
        </authorList>
    </citation>
    <scope>IDENTIFICATION</scope>
</reference>
<dbReference type="AlphaFoldDB" id="A0A183D5U4"/>
<feature type="compositionally biased region" description="Polar residues" evidence="1">
    <location>
        <begin position="202"/>
        <end position="214"/>
    </location>
</feature>
<feature type="region of interest" description="Disordered" evidence="1">
    <location>
        <begin position="191"/>
        <end position="258"/>
    </location>
</feature>
<dbReference type="GO" id="GO:0008270">
    <property type="term" value="F:zinc ion binding"/>
    <property type="evidence" value="ECO:0007669"/>
    <property type="project" value="InterPro"/>
</dbReference>
<reference evidence="3 4" key="2">
    <citation type="submission" date="2018-11" db="EMBL/GenBank/DDBJ databases">
        <authorList>
            <consortium name="Pathogen Informatics"/>
        </authorList>
    </citation>
    <scope>NUCLEOTIDE SEQUENCE [LARGE SCALE GENOMIC DNA]</scope>
</reference>
<dbReference type="EMBL" id="UYRT01007436">
    <property type="protein sequence ID" value="VDK42443.1"/>
    <property type="molecule type" value="Genomic_DNA"/>
</dbReference>
<dbReference type="SMART" id="SM00343">
    <property type="entry name" value="ZnF_C2HC"/>
    <property type="match status" value="2"/>
</dbReference>
<protein>
    <submittedName>
        <fullName evidence="5">CCHC-type domain-containing protein</fullName>
    </submittedName>
</protein>
<evidence type="ECO:0000256" key="1">
    <source>
        <dbReference type="SAM" id="MobiDB-lite"/>
    </source>
</evidence>
<dbReference type="WBParaSite" id="GPUH_0000409201-mRNA-1">
    <property type="protein sequence ID" value="GPUH_0000409201-mRNA-1"/>
    <property type="gene ID" value="GPUH_0000409201"/>
</dbReference>
<organism evidence="5">
    <name type="scientific">Gongylonema pulchrum</name>
    <dbReference type="NCBI Taxonomy" id="637853"/>
    <lineage>
        <taxon>Eukaryota</taxon>
        <taxon>Metazoa</taxon>
        <taxon>Ecdysozoa</taxon>
        <taxon>Nematoda</taxon>
        <taxon>Chromadorea</taxon>
        <taxon>Rhabditida</taxon>
        <taxon>Spirurina</taxon>
        <taxon>Spiruromorpha</taxon>
        <taxon>Spiruroidea</taxon>
        <taxon>Gongylonematidae</taxon>
        <taxon>Gongylonema</taxon>
    </lineage>
</organism>
<keyword evidence="4" id="KW-1185">Reference proteome</keyword>
<dbReference type="InterPro" id="IPR001878">
    <property type="entry name" value="Znf_CCHC"/>
</dbReference>
<sequence length="372" mass="41938">MLQIAQRMQMQLLPLGKYSGKGERNEAKFNDFIEEFKMRYGYETEATKIRYLHSYLTGLALDSFLGIPTHVREKGTFEEVVHSLRKATVDSSRITRIELQNNLSKMEWRKGQPLIELFAHIDRRVAAAYPGSIYSDPYFIDEKCGIAIQALRVNEDLATGFITAVSQTKNGELYKGLKIVALEYERARKSVKKAPSHKRYSRTSAGSERSSPKNGTLPPEISSKMAAKDEGCNEKERKLGGSNAVWTKGGNSKQGSQKDEVTCFVRKGRGHMARVCPTAAIHRLSNVKREEAGHPKGKKVLLITIRVQKLAKDNKPDPKNKLVRTRLTAEVACFVCKVRGHVAKACPMATVHRFTTRKRRGSYTPQEERARL</sequence>
<name>A0A183D5U4_9BILA</name>
<dbReference type="Gene3D" id="4.10.60.10">
    <property type="entry name" value="Zinc finger, CCHC-type"/>
    <property type="match status" value="1"/>
</dbReference>
<accession>A0A183D5U4</accession>
<dbReference type="Proteomes" id="UP000271098">
    <property type="component" value="Unassembled WGS sequence"/>
</dbReference>
<feature type="domain" description="CCHC-type" evidence="2">
    <location>
        <begin position="262"/>
        <end position="278"/>
    </location>
</feature>
<proteinExistence type="predicted"/>
<dbReference type="GO" id="GO:0003676">
    <property type="term" value="F:nucleic acid binding"/>
    <property type="evidence" value="ECO:0007669"/>
    <property type="project" value="InterPro"/>
</dbReference>
<feature type="compositionally biased region" description="Basic residues" evidence="1">
    <location>
        <begin position="191"/>
        <end position="201"/>
    </location>
</feature>
<evidence type="ECO:0000313" key="5">
    <source>
        <dbReference type="WBParaSite" id="GPUH_0000409201-mRNA-1"/>
    </source>
</evidence>
<feature type="domain" description="CCHC-type" evidence="2">
    <location>
        <begin position="332"/>
        <end position="348"/>
    </location>
</feature>
<gene>
    <name evidence="3" type="ORF">GPUH_LOCUS4085</name>
</gene>
<evidence type="ECO:0000259" key="2">
    <source>
        <dbReference type="SMART" id="SM00343"/>
    </source>
</evidence>
<evidence type="ECO:0000313" key="4">
    <source>
        <dbReference type="Proteomes" id="UP000271098"/>
    </source>
</evidence>
<evidence type="ECO:0000313" key="3">
    <source>
        <dbReference type="EMBL" id="VDK42443.1"/>
    </source>
</evidence>
<feature type="compositionally biased region" description="Basic and acidic residues" evidence="1">
    <location>
        <begin position="226"/>
        <end position="239"/>
    </location>
</feature>